<dbReference type="AlphaFoldDB" id="A0A4R2N1Z4"/>
<dbReference type="Proteomes" id="UP000295182">
    <property type="component" value="Unassembled WGS sequence"/>
</dbReference>
<sequence length="82" mass="8698">MPFPPSERKSLLAVKGVGPTVVARLEQMGYESLAHLSKANTLDIVSRASAMLGSTCWKNSPQARAAIQSAIALAQSHHAQVD</sequence>
<evidence type="ECO:0000313" key="2">
    <source>
        <dbReference type="Proteomes" id="UP000295182"/>
    </source>
</evidence>
<dbReference type="EMBL" id="SLXH01000032">
    <property type="protein sequence ID" value="TCP13717.1"/>
    <property type="molecule type" value="Genomic_DNA"/>
</dbReference>
<protein>
    <recommendedName>
        <fullName evidence="3">Pathogenicity locus Cdd1 protein</fullName>
    </recommendedName>
</protein>
<reference evidence="1 2" key="1">
    <citation type="submission" date="2019-03" db="EMBL/GenBank/DDBJ databases">
        <title>Genomic Encyclopedia of Type Strains, Phase IV (KMG-IV): sequencing the most valuable type-strain genomes for metagenomic binning, comparative biology and taxonomic classification.</title>
        <authorList>
            <person name="Goeker M."/>
        </authorList>
    </citation>
    <scope>NUCLEOTIDE SEQUENCE [LARGE SCALE GENOMIC DNA]</scope>
    <source>
        <strain evidence="1 2">DSM 1837</strain>
    </source>
</reference>
<name>A0A4R2N1Z4_9BURK</name>
<evidence type="ECO:0000313" key="1">
    <source>
        <dbReference type="EMBL" id="TCP13717.1"/>
    </source>
</evidence>
<comment type="caution">
    <text evidence="1">The sequence shown here is derived from an EMBL/GenBank/DDBJ whole genome shotgun (WGS) entry which is preliminary data.</text>
</comment>
<gene>
    <name evidence="1" type="ORF">EV674_13224</name>
</gene>
<proteinExistence type="predicted"/>
<keyword evidence="2" id="KW-1185">Reference proteome</keyword>
<dbReference type="RefSeq" id="WP_119014647.1">
    <property type="nucleotide sequence ID" value="NZ_QXNC01000044.1"/>
</dbReference>
<evidence type="ECO:0008006" key="3">
    <source>
        <dbReference type="Google" id="ProtNLM"/>
    </source>
</evidence>
<accession>A0A4R2N1Z4</accession>
<dbReference type="OrthoDB" id="4467269at2"/>
<organism evidence="1 2">
    <name type="scientific">Simplicispira metamorpha</name>
    <dbReference type="NCBI Taxonomy" id="80881"/>
    <lineage>
        <taxon>Bacteria</taxon>
        <taxon>Pseudomonadati</taxon>
        <taxon>Pseudomonadota</taxon>
        <taxon>Betaproteobacteria</taxon>
        <taxon>Burkholderiales</taxon>
        <taxon>Comamonadaceae</taxon>
        <taxon>Simplicispira</taxon>
    </lineage>
</organism>